<proteinExistence type="predicted"/>
<dbReference type="SUPFAM" id="SSF56436">
    <property type="entry name" value="C-type lectin-like"/>
    <property type="match status" value="1"/>
</dbReference>
<dbReference type="Proteomes" id="UP000298663">
    <property type="component" value="Unassembled WGS sequence"/>
</dbReference>
<dbReference type="AlphaFoldDB" id="A0A4U5MMK5"/>
<name>A0A4U5MMK5_STECR</name>
<evidence type="ECO:0000313" key="2">
    <source>
        <dbReference type="Proteomes" id="UP000298663"/>
    </source>
</evidence>
<evidence type="ECO:0008006" key="3">
    <source>
        <dbReference type="Google" id="ProtNLM"/>
    </source>
</evidence>
<organism evidence="1 2">
    <name type="scientific">Steinernema carpocapsae</name>
    <name type="common">Entomopathogenic nematode</name>
    <dbReference type="NCBI Taxonomy" id="34508"/>
    <lineage>
        <taxon>Eukaryota</taxon>
        <taxon>Metazoa</taxon>
        <taxon>Ecdysozoa</taxon>
        <taxon>Nematoda</taxon>
        <taxon>Chromadorea</taxon>
        <taxon>Rhabditida</taxon>
        <taxon>Tylenchina</taxon>
        <taxon>Panagrolaimomorpha</taxon>
        <taxon>Strongyloidoidea</taxon>
        <taxon>Steinernematidae</taxon>
        <taxon>Steinernema</taxon>
    </lineage>
</organism>
<sequence length="232" mass="26519">MVKKSNMTLEGYPEQQYTVSNVKECVKMHKSRVPWAIRYDKASKTCTSLSNIRKMATENTKTGESYFLMPENANCCFKTDLENCQAIKEAFRCPDGFQEQATYDSSDTKNCFGVFDYRESCPGDSFLAIITIDNRAENTFVDELIQKYDDERFRIGLELAPPDKATTSMKWSWIDGSKLLDGPFYVFRNKANPAENTEVYIDKTKYGRWVLGPKTSTATKQICQLKVHCGTD</sequence>
<reference evidence="1 2" key="2">
    <citation type="journal article" date="2019" name="G3 (Bethesda)">
        <title>Hybrid Assembly of the Genome of the Entomopathogenic Nematode Steinernema carpocapsae Identifies the X-Chromosome.</title>
        <authorList>
            <person name="Serra L."/>
            <person name="Macchietto M."/>
            <person name="Macias-Munoz A."/>
            <person name="McGill C.J."/>
            <person name="Rodriguez I.M."/>
            <person name="Rodriguez B."/>
            <person name="Murad R."/>
            <person name="Mortazavi A."/>
        </authorList>
    </citation>
    <scope>NUCLEOTIDE SEQUENCE [LARGE SCALE GENOMIC DNA]</scope>
    <source>
        <strain evidence="1 2">ALL</strain>
    </source>
</reference>
<dbReference type="InterPro" id="IPR016187">
    <property type="entry name" value="CTDL_fold"/>
</dbReference>
<accession>A0A4U5MMK5</accession>
<dbReference type="CDD" id="cd00037">
    <property type="entry name" value="CLECT"/>
    <property type="match status" value="1"/>
</dbReference>
<dbReference type="EMBL" id="AZBU02000007">
    <property type="protein sequence ID" value="TKR70592.1"/>
    <property type="molecule type" value="Genomic_DNA"/>
</dbReference>
<protein>
    <recommendedName>
        <fullName evidence="3">C-type lectin domain-containing protein</fullName>
    </recommendedName>
</protein>
<dbReference type="Gene3D" id="3.10.100.10">
    <property type="entry name" value="Mannose-Binding Protein A, subunit A"/>
    <property type="match status" value="1"/>
</dbReference>
<dbReference type="InterPro" id="IPR016186">
    <property type="entry name" value="C-type_lectin-like/link_sf"/>
</dbReference>
<evidence type="ECO:0000313" key="1">
    <source>
        <dbReference type="EMBL" id="TKR70592.1"/>
    </source>
</evidence>
<reference evidence="1 2" key="1">
    <citation type="journal article" date="2015" name="Genome Biol.">
        <title>Comparative genomics of Steinernema reveals deeply conserved gene regulatory networks.</title>
        <authorList>
            <person name="Dillman A.R."/>
            <person name="Macchietto M."/>
            <person name="Porter C.F."/>
            <person name="Rogers A."/>
            <person name="Williams B."/>
            <person name="Antoshechkin I."/>
            <person name="Lee M.M."/>
            <person name="Goodwin Z."/>
            <person name="Lu X."/>
            <person name="Lewis E.E."/>
            <person name="Goodrich-Blair H."/>
            <person name="Stock S.P."/>
            <person name="Adams B.J."/>
            <person name="Sternberg P.W."/>
            <person name="Mortazavi A."/>
        </authorList>
    </citation>
    <scope>NUCLEOTIDE SEQUENCE [LARGE SCALE GENOMIC DNA]</scope>
    <source>
        <strain evidence="1 2">ALL</strain>
    </source>
</reference>
<gene>
    <name evidence="1" type="ORF">L596_022597</name>
</gene>
<comment type="caution">
    <text evidence="1">The sequence shown here is derived from an EMBL/GenBank/DDBJ whole genome shotgun (WGS) entry which is preliminary data.</text>
</comment>
<keyword evidence="2" id="KW-1185">Reference proteome</keyword>